<evidence type="ECO:0000313" key="1">
    <source>
        <dbReference type="EMBL" id="WXB04788.1"/>
    </source>
</evidence>
<dbReference type="EMBL" id="CP089983">
    <property type="protein sequence ID" value="WXB04788.1"/>
    <property type="molecule type" value="Genomic_DNA"/>
</dbReference>
<keyword evidence="2" id="KW-1185">Reference proteome</keyword>
<sequence>MTDARFDLAPLVERLVAARDAIEGIVGGACLVVNGAGFPLTPPTVAYPDRGQAWSILLGWRALVVITFPQLPPWLPRVKGLRNRGVPVLEGEWTLVVPDPTVAVEDRAPAALASFLDYAEVVIDAYLTMHPQTETCLPIFDQTAFERIFH</sequence>
<name>A0ABZ2L1R2_9BACT</name>
<evidence type="ECO:0000313" key="2">
    <source>
        <dbReference type="Proteomes" id="UP001374803"/>
    </source>
</evidence>
<dbReference type="Proteomes" id="UP001374803">
    <property type="component" value="Chromosome"/>
</dbReference>
<gene>
    <name evidence="1" type="ORF">LVJ94_48825</name>
</gene>
<protein>
    <submittedName>
        <fullName evidence="1">Uncharacterized protein</fullName>
    </submittedName>
</protein>
<reference evidence="1" key="1">
    <citation type="submission" date="2021-12" db="EMBL/GenBank/DDBJ databases">
        <title>Discovery of the Pendulisporaceae a myxobacterial family with distinct sporulation behavior and unique specialized metabolism.</title>
        <authorList>
            <person name="Garcia R."/>
            <person name="Popoff A."/>
            <person name="Bader C.D."/>
            <person name="Loehr J."/>
            <person name="Walesch S."/>
            <person name="Walt C."/>
            <person name="Boldt J."/>
            <person name="Bunk B."/>
            <person name="Haeckl F.J.F.P.J."/>
            <person name="Gunesch A.P."/>
            <person name="Birkelbach J."/>
            <person name="Nuebel U."/>
            <person name="Pietschmann T."/>
            <person name="Bach T."/>
            <person name="Mueller R."/>
        </authorList>
    </citation>
    <scope>NUCLEOTIDE SEQUENCE</scope>
    <source>
        <strain evidence="1">MSr11367</strain>
    </source>
</reference>
<organism evidence="1 2">
    <name type="scientific">Pendulispora rubella</name>
    <dbReference type="NCBI Taxonomy" id="2741070"/>
    <lineage>
        <taxon>Bacteria</taxon>
        <taxon>Pseudomonadati</taxon>
        <taxon>Myxococcota</taxon>
        <taxon>Myxococcia</taxon>
        <taxon>Myxococcales</taxon>
        <taxon>Sorangiineae</taxon>
        <taxon>Pendulisporaceae</taxon>
        <taxon>Pendulispora</taxon>
    </lineage>
</organism>
<proteinExistence type="predicted"/>
<accession>A0ABZ2L1R2</accession>
<dbReference type="RefSeq" id="WP_394834432.1">
    <property type="nucleotide sequence ID" value="NZ_CP089929.1"/>
</dbReference>